<evidence type="ECO:0000256" key="4">
    <source>
        <dbReference type="ARBA" id="ARBA00012483"/>
    </source>
</evidence>
<comment type="pathway">
    <text evidence="3">Protein modification; protein ubiquitination.</text>
</comment>
<name>A0A0B1S2J2_OESDE</name>
<dbReference type="Pfam" id="PF23113">
    <property type="entry name" value="MARCHF6_C"/>
    <property type="match status" value="1"/>
</dbReference>
<gene>
    <name evidence="12" type="ORF">OESDEN_22693</name>
</gene>
<dbReference type="PANTHER" id="PTHR13145:SF0">
    <property type="entry name" value="E3 UBIQUITIN-PROTEIN LIGASE MARCHF6"/>
    <property type="match status" value="1"/>
</dbReference>
<dbReference type="GO" id="GO:0005789">
    <property type="term" value="C:endoplasmic reticulum membrane"/>
    <property type="evidence" value="ECO:0007669"/>
    <property type="project" value="TreeGrafter"/>
</dbReference>
<evidence type="ECO:0000256" key="1">
    <source>
        <dbReference type="ARBA" id="ARBA00000900"/>
    </source>
</evidence>
<sequence>MGVLHMKIACGAVMMGPEWWMRQTFDQIYQDGIRNLRARYILSQLVIPVILFLSSLLAFPYLVARFYLFVAGNIFYLVGDHILKRANENNVVASHFHAQILLIFDRRNYRGANNHFFSLPIYGYNQSQELYLGATLEDSVLVLRYCFPSSLIIILVVSFLRWQLNKIQGLAENIRNEKYLVGTRLVNYERNGMPSSSTEAAISS</sequence>
<evidence type="ECO:0000256" key="7">
    <source>
        <dbReference type="ARBA" id="ARBA00022786"/>
    </source>
</evidence>
<dbReference type="AlphaFoldDB" id="A0A0B1S2J2"/>
<comment type="catalytic activity">
    <reaction evidence="1">
        <text>S-ubiquitinyl-[E2 ubiquitin-conjugating enzyme]-L-cysteine + [acceptor protein]-L-lysine = [E2 ubiquitin-conjugating enzyme]-L-cysteine + N(6)-ubiquitinyl-[acceptor protein]-L-lysine.</text>
        <dbReference type="EC" id="2.3.2.27"/>
    </reaction>
</comment>
<keyword evidence="5" id="KW-0808">Transferase</keyword>
<evidence type="ECO:0000256" key="9">
    <source>
        <dbReference type="ARBA" id="ARBA00023136"/>
    </source>
</evidence>
<protein>
    <recommendedName>
        <fullName evidence="4">RING-type E3 ubiquitin transferase</fullName>
        <ecNumber evidence="4">2.3.2.27</ecNumber>
    </recommendedName>
</protein>
<dbReference type="GO" id="GO:0061630">
    <property type="term" value="F:ubiquitin protein ligase activity"/>
    <property type="evidence" value="ECO:0007669"/>
    <property type="project" value="UniProtKB-EC"/>
</dbReference>
<dbReference type="GO" id="GO:0036503">
    <property type="term" value="P:ERAD pathway"/>
    <property type="evidence" value="ECO:0007669"/>
    <property type="project" value="TreeGrafter"/>
</dbReference>
<proteinExistence type="predicted"/>
<evidence type="ECO:0000256" key="3">
    <source>
        <dbReference type="ARBA" id="ARBA00004906"/>
    </source>
</evidence>
<evidence type="ECO:0000256" key="6">
    <source>
        <dbReference type="ARBA" id="ARBA00022692"/>
    </source>
</evidence>
<dbReference type="EC" id="2.3.2.27" evidence="4"/>
<evidence type="ECO:0000256" key="5">
    <source>
        <dbReference type="ARBA" id="ARBA00022679"/>
    </source>
</evidence>
<dbReference type="Proteomes" id="UP000053660">
    <property type="component" value="Unassembled WGS sequence"/>
</dbReference>
<dbReference type="PANTHER" id="PTHR13145">
    <property type="entry name" value="SSM4 PROTEIN"/>
    <property type="match status" value="1"/>
</dbReference>
<dbReference type="OrthoDB" id="5866533at2759"/>
<keyword evidence="6 10" id="KW-0812">Transmembrane</keyword>
<comment type="subcellular location">
    <subcellularLocation>
        <location evidence="2">Membrane</location>
        <topology evidence="2">Multi-pass membrane protein</topology>
    </subcellularLocation>
</comment>
<evidence type="ECO:0000313" key="12">
    <source>
        <dbReference type="EMBL" id="KHJ77687.1"/>
    </source>
</evidence>
<accession>A0A0B1S2J2</accession>
<dbReference type="EMBL" id="KN610516">
    <property type="protein sequence ID" value="KHJ77687.1"/>
    <property type="molecule type" value="Genomic_DNA"/>
</dbReference>
<keyword evidence="8 10" id="KW-1133">Transmembrane helix</keyword>
<evidence type="ECO:0000256" key="10">
    <source>
        <dbReference type="SAM" id="Phobius"/>
    </source>
</evidence>
<keyword evidence="9 10" id="KW-0472">Membrane</keyword>
<evidence type="ECO:0000313" key="13">
    <source>
        <dbReference type="Proteomes" id="UP000053660"/>
    </source>
</evidence>
<dbReference type="InterPro" id="IPR056521">
    <property type="entry name" value="MARCHF6-like_C"/>
</dbReference>
<evidence type="ECO:0000259" key="11">
    <source>
        <dbReference type="Pfam" id="PF23113"/>
    </source>
</evidence>
<keyword evidence="7" id="KW-0833">Ubl conjugation pathway</keyword>
<organism evidence="12 13">
    <name type="scientific">Oesophagostomum dentatum</name>
    <name type="common">Nodular worm</name>
    <dbReference type="NCBI Taxonomy" id="61180"/>
    <lineage>
        <taxon>Eukaryota</taxon>
        <taxon>Metazoa</taxon>
        <taxon>Ecdysozoa</taxon>
        <taxon>Nematoda</taxon>
        <taxon>Chromadorea</taxon>
        <taxon>Rhabditida</taxon>
        <taxon>Rhabditina</taxon>
        <taxon>Rhabditomorpha</taxon>
        <taxon>Strongyloidea</taxon>
        <taxon>Strongylidae</taxon>
        <taxon>Oesophagostomum</taxon>
    </lineage>
</organism>
<feature type="transmembrane region" description="Helical" evidence="10">
    <location>
        <begin position="40"/>
        <end position="63"/>
    </location>
</feature>
<feature type="transmembrane region" description="Helical" evidence="10">
    <location>
        <begin position="142"/>
        <end position="160"/>
    </location>
</feature>
<keyword evidence="13" id="KW-1185">Reference proteome</keyword>
<evidence type="ECO:0000256" key="8">
    <source>
        <dbReference type="ARBA" id="ARBA00022989"/>
    </source>
</evidence>
<feature type="domain" description="E3 ubiquitin-protein ligase MARCHF6-like C-terminal" evidence="11">
    <location>
        <begin position="1"/>
        <end position="72"/>
    </location>
</feature>
<reference evidence="12 13" key="1">
    <citation type="submission" date="2014-03" db="EMBL/GenBank/DDBJ databases">
        <title>Draft genome of the hookworm Oesophagostomum dentatum.</title>
        <authorList>
            <person name="Mitreva M."/>
        </authorList>
    </citation>
    <scope>NUCLEOTIDE SEQUENCE [LARGE SCALE GENOMIC DNA]</scope>
    <source>
        <strain evidence="12 13">OD-Hann</strain>
    </source>
</reference>
<evidence type="ECO:0000256" key="2">
    <source>
        <dbReference type="ARBA" id="ARBA00004141"/>
    </source>
</evidence>